<dbReference type="InterPro" id="IPR010998">
    <property type="entry name" value="Integrase_recombinase_N"/>
</dbReference>
<geneLocation type="plasmid" evidence="8">
    <name>ApAb3p2</name>
</geneLocation>
<evidence type="ECO:0000259" key="6">
    <source>
        <dbReference type="PROSITE" id="PS51898"/>
    </source>
</evidence>
<proteinExistence type="inferred from homology"/>
<evidence type="ECO:0000313" key="8">
    <source>
        <dbReference type="EMBL" id="ALR88443.1"/>
    </source>
</evidence>
<dbReference type="PROSITE" id="PS51900">
    <property type="entry name" value="CB"/>
    <property type="match status" value="1"/>
</dbReference>
<dbReference type="InterPro" id="IPR011010">
    <property type="entry name" value="DNA_brk_join_enz"/>
</dbReference>
<feature type="domain" description="Core-binding (CB)" evidence="7">
    <location>
        <begin position="12"/>
        <end position="105"/>
    </location>
</feature>
<evidence type="ECO:0000256" key="1">
    <source>
        <dbReference type="ARBA" id="ARBA00008857"/>
    </source>
</evidence>
<sequence length="343" mass="38857">MPVPDWTRYPQVSENKQGCLWLSLLDNLGRSPATIDAYARGLDQYLFFCTAVGIPAEAATLAQVSLFVRYLRGEAVPLLSVRPPVSNATLHQRLSAIRLWYDHLVFEGIIHRNPVPRGQAVAGRGPLSEHVGFRYGLVRRSKLLPHLPSDPEWGRLQEVVAQDTVRNRLMFALAYYGALRREELVNLRVSDIDPARRLLTIRAETSKSARPRVVCYSAVLCPVLAVYLHRRRNAATHSAALFLSESDRNFRQPITKWSWSKTVRRLALQADMPLFSTHTLRHLRLTHLARAGWCLHDIATYAGHRNVQSTTLYIHLSGEDLLRKIANSVEQMDMKLGNRVFGG</sequence>
<feature type="domain" description="Tyr recombinase" evidence="6">
    <location>
        <begin position="142"/>
        <end position="327"/>
    </location>
</feature>
<dbReference type="InterPro" id="IPR004107">
    <property type="entry name" value="Integrase_SAM-like_N"/>
</dbReference>
<keyword evidence="2" id="KW-0229">DNA integration</keyword>
<evidence type="ECO:0000256" key="4">
    <source>
        <dbReference type="ARBA" id="ARBA00023172"/>
    </source>
</evidence>
<dbReference type="Proteomes" id="UP000093796">
    <property type="component" value="Unassembled WGS sequence"/>
</dbReference>
<dbReference type="AlphaFoldDB" id="A0A0S3JPV6"/>
<evidence type="ECO:0000256" key="2">
    <source>
        <dbReference type="ARBA" id="ARBA00022908"/>
    </source>
</evidence>
<keyword evidence="3 5" id="KW-0238">DNA-binding</keyword>
<dbReference type="SUPFAM" id="SSF47823">
    <property type="entry name" value="lambda integrase-like, N-terminal domain"/>
    <property type="match status" value="1"/>
</dbReference>
<dbReference type="GO" id="GO:0006310">
    <property type="term" value="P:DNA recombination"/>
    <property type="evidence" value="ECO:0007669"/>
    <property type="project" value="UniProtKB-KW"/>
</dbReference>
<dbReference type="Gene3D" id="1.10.443.10">
    <property type="entry name" value="Intergrase catalytic core"/>
    <property type="match status" value="1"/>
</dbReference>
<dbReference type="PANTHER" id="PTHR30349:SF41">
    <property type="entry name" value="INTEGRASE_RECOMBINASE PROTEIN MJ0367-RELATED"/>
    <property type="match status" value="1"/>
</dbReference>
<dbReference type="SUPFAM" id="SSF56349">
    <property type="entry name" value="DNA breaking-rejoining enzymes"/>
    <property type="match status" value="1"/>
</dbReference>
<evidence type="ECO:0000313" key="9">
    <source>
        <dbReference type="EMBL" id="OAZ61163.1"/>
    </source>
</evidence>
<dbReference type="EMBL" id="CP013470">
    <property type="protein sequence ID" value="ALR88443.1"/>
    <property type="molecule type" value="Genomic_DNA"/>
</dbReference>
<dbReference type="PATRIC" id="fig|438.15.peg.3115"/>
<dbReference type="InterPro" id="IPR002104">
    <property type="entry name" value="Integrase_catalytic"/>
</dbReference>
<evidence type="ECO:0000256" key="5">
    <source>
        <dbReference type="PROSITE-ProRule" id="PRU01248"/>
    </source>
</evidence>
<dbReference type="GO" id="GO:0003677">
    <property type="term" value="F:DNA binding"/>
    <property type="evidence" value="ECO:0007669"/>
    <property type="project" value="UniProtKB-UniRule"/>
</dbReference>
<dbReference type="PANTHER" id="PTHR30349">
    <property type="entry name" value="PHAGE INTEGRASE-RELATED"/>
    <property type="match status" value="1"/>
</dbReference>
<dbReference type="PROSITE" id="PS51898">
    <property type="entry name" value="TYR_RECOMBINASE"/>
    <property type="match status" value="1"/>
</dbReference>
<dbReference type="EMBL" id="LYUD01000158">
    <property type="protein sequence ID" value="OAZ61163.1"/>
    <property type="molecule type" value="Genomic_DNA"/>
</dbReference>
<dbReference type="InterPro" id="IPR050090">
    <property type="entry name" value="Tyrosine_recombinase_XerCD"/>
</dbReference>
<evidence type="ECO:0000259" key="7">
    <source>
        <dbReference type="PROSITE" id="PS51900"/>
    </source>
</evidence>
<protein>
    <submittedName>
        <fullName evidence="8">Integrase</fullName>
    </submittedName>
</protein>
<accession>A0A0S3JPV6</accession>
<reference evidence="9 10" key="2">
    <citation type="submission" date="2016-05" db="EMBL/GenBank/DDBJ databases">
        <title>Genome sequencing of Acetobacter pasteurianus strain SRCM100623.</title>
        <authorList>
            <person name="Song Y.R."/>
        </authorList>
    </citation>
    <scope>NUCLEOTIDE SEQUENCE [LARGE SCALE GENOMIC DNA]</scope>
    <source>
        <strain evidence="9 10">SRCM100623</strain>
    </source>
</reference>
<evidence type="ECO:0000313" key="10">
    <source>
        <dbReference type="Proteomes" id="UP000093796"/>
    </source>
</evidence>
<dbReference type="InterPro" id="IPR044068">
    <property type="entry name" value="CB"/>
</dbReference>
<dbReference type="GO" id="GO:0015074">
    <property type="term" value="P:DNA integration"/>
    <property type="evidence" value="ECO:0007669"/>
    <property type="project" value="UniProtKB-KW"/>
</dbReference>
<organism evidence="8">
    <name type="scientific">Acetobacter pasteurianus</name>
    <name type="common">Acetobacter turbidans</name>
    <dbReference type="NCBI Taxonomy" id="438"/>
    <lineage>
        <taxon>Bacteria</taxon>
        <taxon>Pseudomonadati</taxon>
        <taxon>Pseudomonadota</taxon>
        <taxon>Alphaproteobacteria</taxon>
        <taxon>Acetobacterales</taxon>
        <taxon>Acetobacteraceae</taxon>
        <taxon>Acetobacter</taxon>
    </lineage>
</organism>
<dbReference type="Pfam" id="PF02899">
    <property type="entry name" value="Phage_int_SAM_1"/>
    <property type="match status" value="1"/>
</dbReference>
<keyword evidence="4" id="KW-0233">DNA recombination</keyword>
<dbReference type="Pfam" id="PF00589">
    <property type="entry name" value="Phage_integrase"/>
    <property type="match status" value="1"/>
</dbReference>
<keyword evidence="8" id="KW-0614">Plasmid</keyword>
<comment type="similarity">
    <text evidence="1">Belongs to the 'phage' integrase family.</text>
</comment>
<dbReference type="RefSeq" id="WP_050819841.1">
    <property type="nucleotide sequence ID" value="NZ_CP012111.1"/>
</dbReference>
<evidence type="ECO:0000256" key="3">
    <source>
        <dbReference type="ARBA" id="ARBA00023125"/>
    </source>
</evidence>
<dbReference type="InterPro" id="IPR013762">
    <property type="entry name" value="Integrase-like_cat_sf"/>
</dbReference>
<reference evidence="8" key="1">
    <citation type="submission" date="2015-11" db="EMBL/GenBank/DDBJ databases">
        <title>Plasmid sequences of Acetobacter pasteurianus Ab3.</title>
        <authorList>
            <person name="Xia K."/>
            <person name="Li Y."/>
        </authorList>
    </citation>
    <scope>NUCLEOTIDE SEQUENCE</scope>
    <source>
        <strain evidence="8">Ab3</strain>
        <plasmid evidence="8">ApAb3p2</plasmid>
    </source>
</reference>
<dbReference type="OrthoDB" id="7830133at2"/>
<dbReference type="CDD" id="cd00397">
    <property type="entry name" value="DNA_BRE_C"/>
    <property type="match status" value="1"/>
</dbReference>
<name>A0A0S3JPV6_ACEPA</name>
<gene>
    <name evidence="8" type="ORF">DB34_15225</name>
    <name evidence="9" type="ORF">SRCM100623_02821</name>
</gene>
<dbReference type="Gene3D" id="1.10.150.130">
    <property type="match status" value="1"/>
</dbReference>